<organism evidence="1 2">
    <name type="scientific">Crucibulum laeve</name>
    <dbReference type="NCBI Taxonomy" id="68775"/>
    <lineage>
        <taxon>Eukaryota</taxon>
        <taxon>Fungi</taxon>
        <taxon>Dikarya</taxon>
        <taxon>Basidiomycota</taxon>
        <taxon>Agaricomycotina</taxon>
        <taxon>Agaricomycetes</taxon>
        <taxon>Agaricomycetidae</taxon>
        <taxon>Agaricales</taxon>
        <taxon>Agaricineae</taxon>
        <taxon>Nidulariaceae</taxon>
        <taxon>Crucibulum</taxon>
    </lineage>
</organism>
<keyword evidence="2" id="KW-1185">Reference proteome</keyword>
<protein>
    <submittedName>
        <fullName evidence="1">Uncharacterized protein</fullName>
    </submittedName>
</protein>
<name>A0A5C3MF47_9AGAR</name>
<evidence type="ECO:0000313" key="2">
    <source>
        <dbReference type="Proteomes" id="UP000308652"/>
    </source>
</evidence>
<accession>A0A5C3MF47</accession>
<dbReference type="AlphaFoldDB" id="A0A5C3MF47"/>
<reference evidence="1 2" key="1">
    <citation type="journal article" date="2019" name="Nat. Ecol. Evol.">
        <title>Megaphylogeny resolves global patterns of mushroom evolution.</title>
        <authorList>
            <person name="Varga T."/>
            <person name="Krizsan K."/>
            <person name="Foldi C."/>
            <person name="Dima B."/>
            <person name="Sanchez-Garcia M."/>
            <person name="Sanchez-Ramirez S."/>
            <person name="Szollosi G.J."/>
            <person name="Szarkandi J.G."/>
            <person name="Papp V."/>
            <person name="Albert L."/>
            <person name="Andreopoulos W."/>
            <person name="Angelini C."/>
            <person name="Antonin V."/>
            <person name="Barry K.W."/>
            <person name="Bougher N.L."/>
            <person name="Buchanan P."/>
            <person name="Buyck B."/>
            <person name="Bense V."/>
            <person name="Catcheside P."/>
            <person name="Chovatia M."/>
            <person name="Cooper J."/>
            <person name="Damon W."/>
            <person name="Desjardin D."/>
            <person name="Finy P."/>
            <person name="Geml J."/>
            <person name="Haridas S."/>
            <person name="Hughes K."/>
            <person name="Justo A."/>
            <person name="Karasinski D."/>
            <person name="Kautmanova I."/>
            <person name="Kiss B."/>
            <person name="Kocsube S."/>
            <person name="Kotiranta H."/>
            <person name="LaButti K.M."/>
            <person name="Lechner B.E."/>
            <person name="Liimatainen K."/>
            <person name="Lipzen A."/>
            <person name="Lukacs Z."/>
            <person name="Mihaltcheva S."/>
            <person name="Morgado L.N."/>
            <person name="Niskanen T."/>
            <person name="Noordeloos M.E."/>
            <person name="Ohm R.A."/>
            <person name="Ortiz-Santana B."/>
            <person name="Ovrebo C."/>
            <person name="Racz N."/>
            <person name="Riley R."/>
            <person name="Savchenko A."/>
            <person name="Shiryaev A."/>
            <person name="Soop K."/>
            <person name="Spirin V."/>
            <person name="Szebenyi C."/>
            <person name="Tomsovsky M."/>
            <person name="Tulloss R.E."/>
            <person name="Uehling J."/>
            <person name="Grigoriev I.V."/>
            <person name="Vagvolgyi C."/>
            <person name="Papp T."/>
            <person name="Martin F.M."/>
            <person name="Miettinen O."/>
            <person name="Hibbett D.S."/>
            <person name="Nagy L.G."/>
        </authorList>
    </citation>
    <scope>NUCLEOTIDE SEQUENCE [LARGE SCALE GENOMIC DNA]</scope>
    <source>
        <strain evidence="1 2">CBS 166.37</strain>
    </source>
</reference>
<evidence type="ECO:0000313" key="1">
    <source>
        <dbReference type="EMBL" id="TFK44034.1"/>
    </source>
</evidence>
<dbReference type="Proteomes" id="UP000308652">
    <property type="component" value="Unassembled WGS sequence"/>
</dbReference>
<proteinExistence type="predicted"/>
<sequence length="199" mass="22856">MHPQFTSMIQIIYDEQPYANSGLTHDQLPLLAGSFLEEKKLNLDDVYDGFKVKSRKLLRIRAEVEHILIPEWYSIVNEFVGQLDALVWYNIHHGGISSEEQLEKRDKYAREGIDHFIAKIQRLDQVVVQADPSLLATIQTPSTVVESPQHNGSNNTDSLETIRTTLLEDTNDWTRWEGPEYRGQSKKRTLHNPFISLGA</sequence>
<dbReference type="EMBL" id="ML213590">
    <property type="protein sequence ID" value="TFK44034.1"/>
    <property type="molecule type" value="Genomic_DNA"/>
</dbReference>
<gene>
    <name evidence="1" type="ORF">BDQ12DRAFT_708080</name>
</gene>